<accession>A0AAD2E992</accession>
<reference evidence="1" key="1">
    <citation type="submission" date="2023-05" db="EMBL/GenBank/DDBJ databases">
        <authorList>
            <person name="Huff M."/>
        </authorList>
    </citation>
    <scope>NUCLEOTIDE SEQUENCE</scope>
</reference>
<dbReference type="SUPFAM" id="SSF48403">
    <property type="entry name" value="Ankyrin repeat"/>
    <property type="match status" value="1"/>
</dbReference>
<dbReference type="InterPro" id="IPR036770">
    <property type="entry name" value="Ankyrin_rpt-contain_sf"/>
</dbReference>
<proteinExistence type="predicted"/>
<protein>
    <submittedName>
        <fullName evidence="1">Uncharacterized protein</fullName>
    </submittedName>
</protein>
<evidence type="ECO:0000313" key="1">
    <source>
        <dbReference type="EMBL" id="CAI9783537.1"/>
    </source>
</evidence>
<sequence length="199" mass="22172">MVAKKQLLTIRGSNGVIPLHMAALLGYEDMVWYLLSVTGSQSLTKDDYVALLIATISSDLYDVALRLLQEKQEVVNKRDPNSETTLHVQARKPSAFSGKSVSAKLWNKSGRTSTFRLLNRIMDLTGMGSNYGEKVYAIPSLGVGSDSVLKTAFGILTKTQNVEHPIWYLQRNTRASQEWIKWMKDTSSSCMLQAILVTI</sequence>
<keyword evidence="2" id="KW-1185">Reference proteome</keyword>
<dbReference type="Gene3D" id="1.25.40.20">
    <property type="entry name" value="Ankyrin repeat-containing domain"/>
    <property type="match status" value="1"/>
</dbReference>
<dbReference type="AlphaFoldDB" id="A0AAD2E992"/>
<evidence type="ECO:0000313" key="2">
    <source>
        <dbReference type="Proteomes" id="UP000834106"/>
    </source>
</evidence>
<gene>
    <name evidence="1" type="ORF">FPE_LOCUS31058</name>
</gene>
<name>A0AAD2E992_9LAMI</name>
<organism evidence="1 2">
    <name type="scientific">Fraxinus pennsylvanica</name>
    <dbReference type="NCBI Taxonomy" id="56036"/>
    <lineage>
        <taxon>Eukaryota</taxon>
        <taxon>Viridiplantae</taxon>
        <taxon>Streptophyta</taxon>
        <taxon>Embryophyta</taxon>
        <taxon>Tracheophyta</taxon>
        <taxon>Spermatophyta</taxon>
        <taxon>Magnoliopsida</taxon>
        <taxon>eudicotyledons</taxon>
        <taxon>Gunneridae</taxon>
        <taxon>Pentapetalae</taxon>
        <taxon>asterids</taxon>
        <taxon>lamiids</taxon>
        <taxon>Lamiales</taxon>
        <taxon>Oleaceae</taxon>
        <taxon>Oleeae</taxon>
        <taxon>Fraxinus</taxon>
    </lineage>
</organism>
<dbReference type="Proteomes" id="UP000834106">
    <property type="component" value="Chromosome 20"/>
</dbReference>
<dbReference type="EMBL" id="OU503055">
    <property type="protein sequence ID" value="CAI9783537.1"/>
    <property type="molecule type" value="Genomic_DNA"/>
</dbReference>